<evidence type="ECO:0008006" key="3">
    <source>
        <dbReference type="Google" id="ProtNLM"/>
    </source>
</evidence>
<dbReference type="EMBL" id="CP024785">
    <property type="protein sequence ID" value="AUB41139.1"/>
    <property type="molecule type" value="Genomic_DNA"/>
</dbReference>
<gene>
    <name evidence="1" type="ORF">COO91_07184</name>
</gene>
<proteinExistence type="predicted"/>
<dbReference type="AlphaFoldDB" id="A0A2K8T0E2"/>
<keyword evidence="2" id="KW-1185">Reference proteome</keyword>
<dbReference type="RefSeq" id="WP_100901635.1">
    <property type="nucleotide sequence ID" value="NZ_CAWNNC010000001.1"/>
</dbReference>
<dbReference type="OrthoDB" id="9800707at2"/>
<organism evidence="1 2">
    <name type="scientific">Nostoc flagelliforme CCNUN1</name>
    <dbReference type="NCBI Taxonomy" id="2038116"/>
    <lineage>
        <taxon>Bacteria</taxon>
        <taxon>Bacillati</taxon>
        <taxon>Cyanobacteriota</taxon>
        <taxon>Cyanophyceae</taxon>
        <taxon>Nostocales</taxon>
        <taxon>Nostocaceae</taxon>
        <taxon>Nostoc</taxon>
    </lineage>
</organism>
<sequence length="73" mass="8395">MNSLPEIEAAIMQLSEGEIRDLSNWLQEYLNDSWDKQIEADAKSGRLDRLIQRAKSDIDANRVKPLDEILNNP</sequence>
<protein>
    <recommendedName>
        <fullName evidence="3">Addiction module component</fullName>
    </recommendedName>
</protein>
<reference evidence="1 2" key="1">
    <citation type="submission" date="2017-11" db="EMBL/GenBank/DDBJ databases">
        <title>Complete genome of a free-living desiccation-tolerant cyanobacterium and its photosynthetic adaptation to extreme terrestrial habitat.</title>
        <authorList>
            <person name="Shang J."/>
        </authorList>
    </citation>
    <scope>NUCLEOTIDE SEQUENCE [LARGE SCALE GENOMIC DNA]</scope>
    <source>
        <strain evidence="1 2">CCNUN1</strain>
    </source>
</reference>
<evidence type="ECO:0000313" key="2">
    <source>
        <dbReference type="Proteomes" id="UP000232003"/>
    </source>
</evidence>
<dbReference type="Proteomes" id="UP000232003">
    <property type="component" value="Chromosome"/>
</dbReference>
<evidence type="ECO:0000313" key="1">
    <source>
        <dbReference type="EMBL" id="AUB41139.1"/>
    </source>
</evidence>
<accession>A0A2K8T0E2</accession>
<dbReference type="KEGG" id="nfl:COO91_07184"/>
<name>A0A2K8T0E2_9NOSO</name>